<sequence length="132" mass="15390">MKFLLDNNLPPPLARALNELSKKESHTVVHLIDKFPPSTPDIEWVKTLKAEGDWVVVSQDQFKKSDLEKQAFRQAGLTVFCLAKHWSKASYWDKAHQIVRWWPAILEQSGRFMGGATLRVPWQYRGRFEQIK</sequence>
<evidence type="ECO:0000313" key="2">
    <source>
        <dbReference type="EMBL" id="RCW67722.1"/>
    </source>
</evidence>
<dbReference type="Proteomes" id="UP000253647">
    <property type="component" value="Unassembled WGS sequence"/>
</dbReference>
<proteinExistence type="predicted"/>
<dbReference type="AlphaFoldDB" id="A0A368XI85"/>
<comment type="caution">
    <text evidence="2">The sequence shown here is derived from an EMBL/GenBank/DDBJ whole genome shotgun (WGS) entry which is preliminary data.</text>
</comment>
<evidence type="ECO:0000259" key="1">
    <source>
        <dbReference type="Pfam" id="PF18478"/>
    </source>
</evidence>
<dbReference type="Pfam" id="PF18478">
    <property type="entry name" value="PIN_10"/>
    <property type="match status" value="1"/>
</dbReference>
<dbReference type="EMBL" id="QPJI01000008">
    <property type="protein sequence ID" value="RCW67722.1"/>
    <property type="molecule type" value="Genomic_DNA"/>
</dbReference>
<organism evidence="2 3">
    <name type="scientific">Marinobacter nauticus</name>
    <name type="common">Marinobacter hydrocarbonoclasticus</name>
    <name type="synonym">Marinobacter aquaeolei</name>
    <dbReference type="NCBI Taxonomy" id="2743"/>
    <lineage>
        <taxon>Bacteria</taxon>
        <taxon>Pseudomonadati</taxon>
        <taxon>Pseudomonadota</taxon>
        <taxon>Gammaproteobacteria</taxon>
        <taxon>Pseudomonadales</taxon>
        <taxon>Marinobacteraceae</taxon>
        <taxon>Marinobacter</taxon>
    </lineage>
</organism>
<dbReference type="InterPro" id="IPR041375">
    <property type="entry name" value="VapC45_PIN-like"/>
</dbReference>
<reference evidence="2 3" key="1">
    <citation type="submission" date="2018-07" db="EMBL/GenBank/DDBJ databases">
        <title>Freshwater and sediment microbial communities from various areas in North America, analyzing microbe dynamics in response to fracking.</title>
        <authorList>
            <person name="Lamendella R."/>
        </authorList>
    </citation>
    <scope>NUCLEOTIDE SEQUENCE [LARGE SCALE GENOMIC DNA]</scope>
    <source>
        <strain evidence="2 3">105B</strain>
    </source>
</reference>
<protein>
    <recommendedName>
        <fullName evidence="1">VapC45 PIN like domain-containing protein</fullName>
    </recommendedName>
</protein>
<dbReference type="RefSeq" id="WP_114434637.1">
    <property type="nucleotide sequence ID" value="NZ_QPJI01000008.1"/>
</dbReference>
<name>A0A368XI85_MARNT</name>
<accession>A0A368XI85</accession>
<gene>
    <name evidence="2" type="ORF">DET61_10878</name>
</gene>
<evidence type="ECO:0000313" key="3">
    <source>
        <dbReference type="Proteomes" id="UP000253647"/>
    </source>
</evidence>
<feature type="domain" description="VapC45 PIN like" evidence="1">
    <location>
        <begin position="1"/>
        <end position="84"/>
    </location>
</feature>